<dbReference type="PANTHER" id="PTHR33835:SF1">
    <property type="entry name" value="METALLO-BETA-LACTAMASE DOMAIN-CONTAINING PROTEIN"/>
    <property type="match status" value="1"/>
</dbReference>
<dbReference type="InterPro" id="IPR036866">
    <property type="entry name" value="RibonucZ/Hydroxyglut_hydro"/>
</dbReference>
<dbReference type="SUPFAM" id="SSF56281">
    <property type="entry name" value="Metallo-hydrolase/oxidoreductase"/>
    <property type="match status" value="1"/>
</dbReference>
<reference evidence="1 2" key="1">
    <citation type="submission" date="2013-05" db="EMBL/GenBank/DDBJ databases">
        <title>Drechslerella stenobrocha genome reveals carnivorous origination and mechanical trapping mechanism of predatory fungi.</title>
        <authorList>
            <person name="Liu X."/>
            <person name="Zhang W."/>
            <person name="Liu K."/>
        </authorList>
    </citation>
    <scope>NUCLEOTIDE SEQUENCE [LARGE SCALE GENOMIC DNA]</scope>
    <source>
        <strain evidence="1 2">248</strain>
    </source>
</reference>
<dbReference type="Proteomes" id="UP000024837">
    <property type="component" value="Unassembled WGS sequence"/>
</dbReference>
<dbReference type="AlphaFoldDB" id="W7HJZ3"/>
<protein>
    <recommendedName>
        <fullName evidence="3">Metallo-beta-lactamase domain-containing protein</fullName>
    </recommendedName>
</protein>
<evidence type="ECO:0000313" key="2">
    <source>
        <dbReference type="Proteomes" id="UP000024837"/>
    </source>
</evidence>
<dbReference type="Gene3D" id="3.60.15.10">
    <property type="entry name" value="Ribonuclease Z/Hydroxyacylglutathione hydrolase-like"/>
    <property type="match status" value="1"/>
</dbReference>
<proteinExistence type="predicted"/>
<sequence length="275" mass="30085">MSTDPKLWGTDITSTAVIRQVTDAITTISVPFLRAGLFKFGGRATIAKLSSGGLVVFSPTPLTEEATATVNSLGGQVAYLVAPDLEHHLNLGPWKAAYPDARVIGPSLLYSKRQKQGNEDVRFDLPYTAANKKQLDLPADLAADFDIEFFDGHGAQEVVLLHKPSGTLIQADLLFNLPSHEQFSKAGGNAGSGFWTRLSMHLFTSVVGKSQQRTVWYGFTKDKKSFSDSIKRLDGWEFDRIIPCHGDVIETGGKAIFRRLFSWHLAYADAAAKKA</sequence>
<dbReference type="Pfam" id="PF14234">
    <property type="entry name" value="DUF4336"/>
    <property type="match status" value="1"/>
</dbReference>
<evidence type="ECO:0008006" key="3">
    <source>
        <dbReference type="Google" id="ProtNLM"/>
    </source>
</evidence>
<name>W7HJZ3_9PEZI</name>
<dbReference type="EMBL" id="KI966443">
    <property type="protein sequence ID" value="EWC44306.1"/>
    <property type="molecule type" value="Genomic_DNA"/>
</dbReference>
<dbReference type="HOGENOM" id="CLU_056292_1_0_1"/>
<keyword evidence="2" id="KW-1185">Reference proteome</keyword>
<evidence type="ECO:0000313" key="1">
    <source>
        <dbReference type="EMBL" id="EWC44306.1"/>
    </source>
</evidence>
<dbReference type="InterPro" id="IPR025638">
    <property type="entry name" value="DUF4336"/>
</dbReference>
<dbReference type="OrthoDB" id="421671at2759"/>
<gene>
    <name evidence="1" type="ORF">DRE_01132</name>
</gene>
<accession>W7HJZ3</accession>
<dbReference type="PANTHER" id="PTHR33835">
    <property type="entry name" value="YALI0C07656P"/>
    <property type="match status" value="1"/>
</dbReference>
<organism evidence="1 2">
    <name type="scientific">Drechslerella stenobrocha 248</name>
    <dbReference type="NCBI Taxonomy" id="1043628"/>
    <lineage>
        <taxon>Eukaryota</taxon>
        <taxon>Fungi</taxon>
        <taxon>Dikarya</taxon>
        <taxon>Ascomycota</taxon>
        <taxon>Pezizomycotina</taxon>
        <taxon>Orbiliomycetes</taxon>
        <taxon>Orbiliales</taxon>
        <taxon>Orbiliaceae</taxon>
        <taxon>Drechslerella</taxon>
    </lineage>
</organism>